<reference evidence="1 2" key="1">
    <citation type="journal article" date="2016" name="Sci. Rep.">
        <title>The Dendrobium catenatum Lindl. genome sequence provides insights into polysaccharide synthase, floral development and adaptive evolution.</title>
        <authorList>
            <person name="Zhang G.Q."/>
            <person name="Xu Q."/>
            <person name="Bian C."/>
            <person name="Tsai W.C."/>
            <person name="Yeh C.M."/>
            <person name="Liu K.W."/>
            <person name="Yoshida K."/>
            <person name="Zhang L.S."/>
            <person name="Chang S.B."/>
            <person name="Chen F."/>
            <person name="Shi Y."/>
            <person name="Su Y.Y."/>
            <person name="Zhang Y.Q."/>
            <person name="Chen L.J."/>
            <person name="Yin Y."/>
            <person name="Lin M."/>
            <person name="Huang H."/>
            <person name="Deng H."/>
            <person name="Wang Z.W."/>
            <person name="Zhu S.L."/>
            <person name="Zhao X."/>
            <person name="Deng C."/>
            <person name="Niu S.C."/>
            <person name="Huang J."/>
            <person name="Wang M."/>
            <person name="Liu G.H."/>
            <person name="Yang H.J."/>
            <person name="Xiao X.J."/>
            <person name="Hsiao Y.Y."/>
            <person name="Wu W.L."/>
            <person name="Chen Y.Y."/>
            <person name="Mitsuda N."/>
            <person name="Ohme-Takagi M."/>
            <person name="Luo Y.B."/>
            <person name="Van de Peer Y."/>
            <person name="Liu Z.J."/>
        </authorList>
    </citation>
    <scope>NUCLEOTIDE SEQUENCE [LARGE SCALE GENOMIC DNA]</scope>
    <source>
        <tissue evidence="1">The whole plant</tissue>
    </source>
</reference>
<proteinExistence type="predicted"/>
<keyword evidence="2" id="KW-1185">Reference proteome</keyword>
<dbReference type="Proteomes" id="UP000233837">
    <property type="component" value="Unassembled WGS sequence"/>
</dbReference>
<dbReference type="EMBL" id="KZ503617">
    <property type="protein sequence ID" value="PKU62672.1"/>
    <property type="molecule type" value="Genomic_DNA"/>
</dbReference>
<dbReference type="AlphaFoldDB" id="A0A2I0VGY4"/>
<reference evidence="1 2" key="2">
    <citation type="journal article" date="2017" name="Nature">
        <title>The Apostasia genome and the evolution of orchids.</title>
        <authorList>
            <person name="Zhang G.Q."/>
            <person name="Liu K.W."/>
            <person name="Li Z."/>
            <person name="Lohaus R."/>
            <person name="Hsiao Y.Y."/>
            <person name="Niu S.C."/>
            <person name="Wang J.Y."/>
            <person name="Lin Y.C."/>
            <person name="Xu Q."/>
            <person name="Chen L.J."/>
            <person name="Yoshida K."/>
            <person name="Fujiwara S."/>
            <person name="Wang Z.W."/>
            <person name="Zhang Y.Q."/>
            <person name="Mitsuda N."/>
            <person name="Wang M."/>
            <person name="Liu G.H."/>
            <person name="Pecoraro L."/>
            <person name="Huang H.X."/>
            <person name="Xiao X.J."/>
            <person name="Lin M."/>
            <person name="Wu X.Y."/>
            <person name="Wu W.L."/>
            <person name="Chen Y.Y."/>
            <person name="Chang S.B."/>
            <person name="Sakamoto S."/>
            <person name="Ohme-Takagi M."/>
            <person name="Yagi M."/>
            <person name="Zeng S.J."/>
            <person name="Shen C.Y."/>
            <person name="Yeh C.M."/>
            <person name="Luo Y.B."/>
            <person name="Tsai W.C."/>
            <person name="Van de Peer Y."/>
            <person name="Liu Z.J."/>
        </authorList>
    </citation>
    <scope>NUCLEOTIDE SEQUENCE [LARGE SCALE GENOMIC DNA]</scope>
    <source>
        <tissue evidence="1">The whole plant</tissue>
    </source>
</reference>
<name>A0A2I0VGY4_9ASPA</name>
<sequence>MASFGWLLKASKGCDRGRFYAQIAGCDSNSAESTGFLAVFAGAFGGIRGFQPYVPPADSTLDNWTDLSLLQARTGVFTQSQINPYVQPSIPFPFPLC</sequence>
<evidence type="ECO:0000313" key="1">
    <source>
        <dbReference type="EMBL" id="PKU62672.1"/>
    </source>
</evidence>
<evidence type="ECO:0000313" key="2">
    <source>
        <dbReference type="Proteomes" id="UP000233837"/>
    </source>
</evidence>
<organism evidence="1 2">
    <name type="scientific">Dendrobium catenatum</name>
    <dbReference type="NCBI Taxonomy" id="906689"/>
    <lineage>
        <taxon>Eukaryota</taxon>
        <taxon>Viridiplantae</taxon>
        <taxon>Streptophyta</taxon>
        <taxon>Embryophyta</taxon>
        <taxon>Tracheophyta</taxon>
        <taxon>Spermatophyta</taxon>
        <taxon>Magnoliopsida</taxon>
        <taxon>Liliopsida</taxon>
        <taxon>Asparagales</taxon>
        <taxon>Orchidaceae</taxon>
        <taxon>Epidendroideae</taxon>
        <taxon>Malaxideae</taxon>
        <taxon>Dendrobiinae</taxon>
        <taxon>Dendrobium</taxon>
    </lineage>
</organism>
<protein>
    <submittedName>
        <fullName evidence="1">Uncharacterized protein</fullName>
    </submittedName>
</protein>
<accession>A0A2I0VGY4</accession>
<gene>
    <name evidence="1" type="ORF">MA16_Dca026070</name>
</gene>